<dbReference type="Proteomes" id="UP000800094">
    <property type="component" value="Unassembled WGS sequence"/>
</dbReference>
<dbReference type="GO" id="GO:0048038">
    <property type="term" value="F:quinone binding"/>
    <property type="evidence" value="ECO:0007669"/>
    <property type="project" value="TreeGrafter"/>
</dbReference>
<dbReference type="Gene3D" id="3.40.50.720">
    <property type="entry name" value="NAD(P)-binding Rossmann-like Domain"/>
    <property type="match status" value="1"/>
</dbReference>
<dbReference type="PRINTS" id="PR00081">
    <property type="entry name" value="GDHRDH"/>
</dbReference>
<dbReference type="AlphaFoldDB" id="A0A6A6IZT9"/>
<keyword evidence="2" id="KW-0521">NADP</keyword>
<protein>
    <submittedName>
        <fullName evidence="4">NAD(P)-binding protein</fullName>
    </submittedName>
</protein>
<comment type="similarity">
    <text evidence="1">Belongs to the short-chain dehydrogenases/reductases (SDR) family.</text>
</comment>
<evidence type="ECO:0000256" key="3">
    <source>
        <dbReference type="ARBA" id="ARBA00023002"/>
    </source>
</evidence>
<dbReference type="OrthoDB" id="1669814at2759"/>
<name>A0A6A6IZT9_9PLEO</name>
<keyword evidence="3" id="KW-0560">Oxidoreductase</keyword>
<dbReference type="PROSITE" id="PS00061">
    <property type="entry name" value="ADH_SHORT"/>
    <property type="match status" value="1"/>
</dbReference>
<dbReference type="InterPro" id="IPR002347">
    <property type="entry name" value="SDR_fam"/>
</dbReference>
<dbReference type="EMBL" id="ML987189">
    <property type="protein sequence ID" value="KAF2255974.1"/>
    <property type="molecule type" value="Genomic_DNA"/>
</dbReference>
<dbReference type="PRINTS" id="PR00080">
    <property type="entry name" value="SDRFAMILY"/>
</dbReference>
<proteinExistence type="inferred from homology"/>
<dbReference type="GO" id="GO:0006633">
    <property type="term" value="P:fatty acid biosynthetic process"/>
    <property type="evidence" value="ECO:0007669"/>
    <property type="project" value="TreeGrafter"/>
</dbReference>
<evidence type="ECO:0000256" key="1">
    <source>
        <dbReference type="ARBA" id="ARBA00006484"/>
    </source>
</evidence>
<evidence type="ECO:0000313" key="5">
    <source>
        <dbReference type="Proteomes" id="UP000800094"/>
    </source>
</evidence>
<dbReference type="PANTHER" id="PTHR42760:SF133">
    <property type="entry name" value="3-OXOACYL-[ACYL-CARRIER-PROTEIN] REDUCTASE"/>
    <property type="match status" value="1"/>
</dbReference>
<organism evidence="4 5">
    <name type="scientific">Trematosphaeria pertusa</name>
    <dbReference type="NCBI Taxonomy" id="390896"/>
    <lineage>
        <taxon>Eukaryota</taxon>
        <taxon>Fungi</taxon>
        <taxon>Dikarya</taxon>
        <taxon>Ascomycota</taxon>
        <taxon>Pezizomycotina</taxon>
        <taxon>Dothideomycetes</taxon>
        <taxon>Pleosporomycetidae</taxon>
        <taxon>Pleosporales</taxon>
        <taxon>Massarineae</taxon>
        <taxon>Trematosphaeriaceae</taxon>
        <taxon>Trematosphaeria</taxon>
    </lineage>
</organism>
<dbReference type="InterPro" id="IPR020904">
    <property type="entry name" value="Sc_DH/Rdtase_CS"/>
</dbReference>
<dbReference type="Pfam" id="PF13561">
    <property type="entry name" value="adh_short_C2"/>
    <property type="match status" value="1"/>
</dbReference>
<dbReference type="GeneID" id="54572936"/>
<keyword evidence="5" id="KW-1185">Reference proteome</keyword>
<accession>A0A6A6IZT9</accession>
<reference evidence="4" key="1">
    <citation type="journal article" date="2020" name="Stud. Mycol.">
        <title>101 Dothideomycetes genomes: a test case for predicting lifestyles and emergence of pathogens.</title>
        <authorList>
            <person name="Haridas S."/>
            <person name="Albert R."/>
            <person name="Binder M."/>
            <person name="Bloem J."/>
            <person name="Labutti K."/>
            <person name="Salamov A."/>
            <person name="Andreopoulos B."/>
            <person name="Baker S."/>
            <person name="Barry K."/>
            <person name="Bills G."/>
            <person name="Bluhm B."/>
            <person name="Cannon C."/>
            <person name="Castanera R."/>
            <person name="Culley D."/>
            <person name="Daum C."/>
            <person name="Ezra D."/>
            <person name="Gonzalez J."/>
            <person name="Henrissat B."/>
            <person name="Kuo A."/>
            <person name="Liang C."/>
            <person name="Lipzen A."/>
            <person name="Lutzoni F."/>
            <person name="Magnuson J."/>
            <person name="Mondo S."/>
            <person name="Nolan M."/>
            <person name="Ohm R."/>
            <person name="Pangilinan J."/>
            <person name="Park H.-J."/>
            <person name="Ramirez L."/>
            <person name="Alfaro M."/>
            <person name="Sun H."/>
            <person name="Tritt A."/>
            <person name="Yoshinaga Y."/>
            <person name="Zwiers L.-H."/>
            <person name="Turgeon B."/>
            <person name="Goodwin S."/>
            <person name="Spatafora J."/>
            <person name="Crous P."/>
            <person name="Grigoriev I."/>
        </authorList>
    </citation>
    <scope>NUCLEOTIDE SEQUENCE</scope>
    <source>
        <strain evidence="4">CBS 122368</strain>
    </source>
</reference>
<dbReference type="RefSeq" id="XP_033690978.1">
    <property type="nucleotide sequence ID" value="XM_033819606.1"/>
</dbReference>
<dbReference type="SUPFAM" id="SSF51735">
    <property type="entry name" value="NAD(P)-binding Rossmann-fold domains"/>
    <property type="match status" value="1"/>
</dbReference>
<gene>
    <name evidence="4" type="ORF">BU26DRAFT_12805</name>
</gene>
<evidence type="ECO:0000256" key="2">
    <source>
        <dbReference type="ARBA" id="ARBA00022857"/>
    </source>
</evidence>
<dbReference type="InterPro" id="IPR036291">
    <property type="entry name" value="NAD(P)-bd_dom_sf"/>
</dbReference>
<sequence length="285" mass="30190">MPRNLAGRPLHAFITGGSRGIGRATAHLFARNGYRCTLLSRSEAALQAAVSSLPALPRAPSLAEHEFEHAYIAADVSNPSFWTKQSFRDAAQRSMPSRTEGLGHIDVLVNCAGVSESSSFIMSDIADIQKIIDTNLTALMVGTRFLLRKRYIKGASLAESTLHQPSAAEGEAEVSTPVIINMSSLLGLHGGKGAVAYAASKAGVLGFTRALAAEVGPVGIRVNAIVPGYVETDMTKGLDHSALINRIPLKRFGKPEEIALAALFLAKNQYAHNCVINLDGGLSAM</sequence>
<dbReference type="GO" id="GO:0016616">
    <property type="term" value="F:oxidoreductase activity, acting on the CH-OH group of donors, NAD or NADP as acceptor"/>
    <property type="evidence" value="ECO:0007669"/>
    <property type="project" value="TreeGrafter"/>
</dbReference>
<evidence type="ECO:0000313" key="4">
    <source>
        <dbReference type="EMBL" id="KAF2255974.1"/>
    </source>
</evidence>
<dbReference type="PANTHER" id="PTHR42760">
    <property type="entry name" value="SHORT-CHAIN DEHYDROGENASES/REDUCTASES FAMILY MEMBER"/>
    <property type="match status" value="1"/>
</dbReference>